<evidence type="ECO:0000256" key="3">
    <source>
        <dbReference type="ARBA" id="ARBA00010115"/>
    </source>
</evidence>
<evidence type="ECO:0000259" key="18">
    <source>
        <dbReference type="PROSITE" id="PS51918"/>
    </source>
</evidence>
<feature type="domain" description="Radical SAM core" evidence="18">
    <location>
        <begin position="531"/>
        <end position="776"/>
    </location>
</feature>
<evidence type="ECO:0000256" key="7">
    <source>
        <dbReference type="ARBA" id="ARBA00022694"/>
    </source>
</evidence>
<dbReference type="InterPro" id="IPR029039">
    <property type="entry name" value="Flavoprotein-like_sf"/>
</dbReference>
<keyword evidence="7" id="KW-0819">tRNA processing</keyword>
<dbReference type="PANTHER" id="PTHR13930:SF0">
    <property type="entry name" value="S-ADENOSYL-L-METHIONINE-DEPENDENT TRNA 4-DEMETHYLWYOSINE SYNTHASE TYW1-RELATED"/>
    <property type="match status" value="1"/>
</dbReference>
<dbReference type="Gene3D" id="3.40.50.360">
    <property type="match status" value="1"/>
</dbReference>
<dbReference type="SFLD" id="SFLDF00284">
    <property type="entry name" value="tRNA_wybutosine-synthesizing"/>
    <property type="match status" value="1"/>
</dbReference>
<dbReference type="Gene3D" id="3.20.20.70">
    <property type="entry name" value="Aldolase class I"/>
    <property type="match status" value="1"/>
</dbReference>
<evidence type="ECO:0000259" key="17">
    <source>
        <dbReference type="PROSITE" id="PS50902"/>
    </source>
</evidence>
<dbReference type="FunFam" id="3.20.20.70:FF:000196">
    <property type="entry name" value="S-adenosyl-L-methionine-dependent tRNA 4-demethylwyosine synthase"/>
    <property type="match status" value="1"/>
</dbReference>
<evidence type="ECO:0000256" key="8">
    <source>
        <dbReference type="ARBA" id="ARBA00022723"/>
    </source>
</evidence>
<dbReference type="GO" id="GO:0010181">
    <property type="term" value="F:FMN binding"/>
    <property type="evidence" value="ECO:0007669"/>
    <property type="project" value="InterPro"/>
</dbReference>
<keyword evidence="20" id="KW-1185">Reference proteome</keyword>
<comment type="caution">
    <text evidence="19">The sequence shown here is derived from an EMBL/GenBank/DDBJ whole genome shotgun (WGS) entry which is preliminary data.</text>
</comment>
<dbReference type="Proteomes" id="UP000708148">
    <property type="component" value="Unassembled WGS sequence"/>
</dbReference>
<dbReference type="PRINTS" id="PR00369">
    <property type="entry name" value="FLAVODOXIN"/>
</dbReference>
<dbReference type="Pfam" id="PF04055">
    <property type="entry name" value="Radical_SAM"/>
    <property type="match status" value="1"/>
</dbReference>
<feature type="compositionally biased region" description="Basic residues" evidence="15">
    <location>
        <begin position="25"/>
        <end position="39"/>
    </location>
</feature>
<feature type="region of interest" description="Disordered" evidence="15">
    <location>
        <begin position="462"/>
        <end position="486"/>
    </location>
</feature>
<organism evidence="19 20">
    <name type="scientific">Ostreobium quekettii</name>
    <dbReference type="NCBI Taxonomy" id="121088"/>
    <lineage>
        <taxon>Eukaryota</taxon>
        <taxon>Viridiplantae</taxon>
        <taxon>Chlorophyta</taxon>
        <taxon>core chlorophytes</taxon>
        <taxon>Ulvophyceae</taxon>
        <taxon>TCBD clade</taxon>
        <taxon>Bryopsidales</taxon>
        <taxon>Ostreobineae</taxon>
        <taxon>Ostreobiaceae</taxon>
        <taxon>Ostreobium</taxon>
    </lineage>
</organism>
<reference evidence="19" key="1">
    <citation type="submission" date="2020-12" db="EMBL/GenBank/DDBJ databases">
        <authorList>
            <person name="Iha C."/>
        </authorList>
    </citation>
    <scope>NUCLEOTIDE SEQUENCE</scope>
</reference>
<comment type="cofactor">
    <cofactor evidence="1">
        <name>[4Fe-4S] cluster</name>
        <dbReference type="ChEBI" id="CHEBI:49883"/>
    </cofactor>
</comment>
<keyword evidence="12" id="KW-0456">Lyase</keyword>
<keyword evidence="16" id="KW-0812">Transmembrane</keyword>
<dbReference type="GO" id="GO:0031591">
    <property type="term" value="P:wybutosine biosynthetic process"/>
    <property type="evidence" value="ECO:0007669"/>
    <property type="project" value="TreeGrafter"/>
</dbReference>
<dbReference type="InterPro" id="IPR013785">
    <property type="entry name" value="Aldolase_TIM"/>
</dbReference>
<evidence type="ECO:0000256" key="4">
    <source>
        <dbReference type="ARBA" id="ARBA00012821"/>
    </source>
</evidence>
<name>A0A8S1IPX9_9CHLO</name>
<feature type="region of interest" description="Disordered" evidence="15">
    <location>
        <begin position="74"/>
        <end position="93"/>
    </location>
</feature>
<gene>
    <name evidence="19" type="ORF">OSTQU699_LOCUS810</name>
</gene>
<dbReference type="InterPro" id="IPR008254">
    <property type="entry name" value="Flavodoxin/NO_synth"/>
</dbReference>
<dbReference type="InterPro" id="IPR058240">
    <property type="entry name" value="rSAM_sf"/>
</dbReference>
<keyword evidence="16" id="KW-0472">Membrane</keyword>
<evidence type="ECO:0000256" key="15">
    <source>
        <dbReference type="SAM" id="MobiDB-lite"/>
    </source>
</evidence>
<evidence type="ECO:0000256" key="2">
    <source>
        <dbReference type="ARBA" id="ARBA00004797"/>
    </source>
</evidence>
<dbReference type="CDD" id="cd01335">
    <property type="entry name" value="Radical_SAM"/>
    <property type="match status" value="1"/>
</dbReference>
<dbReference type="SFLD" id="SFLDG01071">
    <property type="entry name" value="tRNA_wybutosine-synthesizing"/>
    <property type="match status" value="1"/>
</dbReference>
<dbReference type="GO" id="GO:0102521">
    <property type="term" value="F:tRNA-4-demethylwyosine synthase activity"/>
    <property type="evidence" value="ECO:0007669"/>
    <property type="project" value="UniProtKB-EC"/>
</dbReference>
<evidence type="ECO:0000313" key="20">
    <source>
        <dbReference type="Proteomes" id="UP000708148"/>
    </source>
</evidence>
<dbReference type="SUPFAM" id="SSF102114">
    <property type="entry name" value="Radical SAM enzymes"/>
    <property type="match status" value="1"/>
</dbReference>
<evidence type="ECO:0000256" key="1">
    <source>
        <dbReference type="ARBA" id="ARBA00001966"/>
    </source>
</evidence>
<keyword evidence="5" id="KW-0004">4Fe-4S</keyword>
<evidence type="ECO:0000256" key="12">
    <source>
        <dbReference type="ARBA" id="ARBA00023239"/>
    </source>
</evidence>
<keyword evidence="6" id="KW-0949">S-adenosyl-L-methionine</keyword>
<dbReference type="SFLD" id="SFLDS00029">
    <property type="entry name" value="Radical_SAM"/>
    <property type="match status" value="1"/>
</dbReference>
<keyword evidence="16" id="KW-1133">Transmembrane helix</keyword>
<evidence type="ECO:0000256" key="5">
    <source>
        <dbReference type="ARBA" id="ARBA00022485"/>
    </source>
</evidence>
<comment type="pathway">
    <text evidence="2">tRNA modification; wybutosine-tRNA(Phe) biosynthesis.</text>
</comment>
<dbReference type="EC" id="4.1.3.44" evidence="4"/>
<evidence type="ECO:0000256" key="9">
    <source>
        <dbReference type="ARBA" id="ARBA00022741"/>
    </source>
</evidence>
<dbReference type="SUPFAM" id="SSF52218">
    <property type="entry name" value="Flavoproteins"/>
    <property type="match status" value="1"/>
</dbReference>
<dbReference type="EMBL" id="CAJHUC010000345">
    <property type="protein sequence ID" value="CAD7695449.1"/>
    <property type="molecule type" value="Genomic_DNA"/>
</dbReference>
<evidence type="ECO:0000256" key="10">
    <source>
        <dbReference type="ARBA" id="ARBA00023004"/>
    </source>
</evidence>
<dbReference type="AlphaFoldDB" id="A0A8S1IPX9"/>
<dbReference type="Pfam" id="PF08608">
    <property type="entry name" value="Wyosine_form"/>
    <property type="match status" value="1"/>
</dbReference>
<evidence type="ECO:0000256" key="14">
    <source>
        <dbReference type="ARBA" id="ARBA00049466"/>
    </source>
</evidence>
<dbReference type="PROSITE" id="PS51918">
    <property type="entry name" value="RADICAL_SAM"/>
    <property type="match status" value="1"/>
</dbReference>
<keyword evidence="11" id="KW-0411">Iron-sulfur</keyword>
<protein>
    <recommendedName>
        <fullName evidence="4">tRNA 4-demethylwyosine synthase (AdoMet-dependent)</fullName>
        <ecNumber evidence="4">4.1.3.44</ecNumber>
    </recommendedName>
</protein>
<comment type="similarity">
    <text evidence="3">Belongs to the TYW1 family.</text>
</comment>
<comment type="catalytic activity">
    <reaction evidence="14">
        <text>N(1)-methylguanosine(37) in tRNA(Phe) + pyruvate + S-adenosyl-L-methionine = 4-demethylwyosine(37) in tRNA(Phe) + 5'-deoxyadenosine + L-methionine + CO2 + H2O</text>
        <dbReference type="Rhea" id="RHEA:36347"/>
        <dbReference type="Rhea" id="RHEA-COMP:10164"/>
        <dbReference type="Rhea" id="RHEA-COMP:10165"/>
        <dbReference type="ChEBI" id="CHEBI:15361"/>
        <dbReference type="ChEBI" id="CHEBI:15377"/>
        <dbReference type="ChEBI" id="CHEBI:16526"/>
        <dbReference type="ChEBI" id="CHEBI:17319"/>
        <dbReference type="ChEBI" id="CHEBI:57844"/>
        <dbReference type="ChEBI" id="CHEBI:59789"/>
        <dbReference type="ChEBI" id="CHEBI:64315"/>
        <dbReference type="ChEBI" id="CHEBI:73542"/>
        <dbReference type="EC" id="4.1.3.44"/>
    </reaction>
</comment>
<sequence length="858" mass="94596">MASRNPGRASESGHRFSPSTAVHPGRPKSKHSFQSRRRLVSSSSKNPRELSALRKIASLTGRGAAKNARVWALNRESRSSGTPWPTAWKKPHSRQAAPICSATHRTPSASPSSALSRAATSMTGAPAIGACDGWSGGFDGLGLYFTKALKMGNYARQEMELFDFSTAIRWIGTEGHQSVGGNPPCLLRHLMGFVAACLAIAVLYWALIGVPTAYFLIWLCSRAGQPPGQVAKQAPTGSFCPPRDEAIVTEKHGSQVNGRILFGSQTGRGSKFAQQLQELSKERGVPLGLDDLGTYEVEQLLKEPLVIIIVSTYEKASPPEAAAWFCRWLDEAATDFRVGSQALSGTKFAVFGCGNRQYEENFNTVARRVNKQLSMLGGRQILECELGDEDSGYMDGQFEHWANKLIGLLAKDGQISCATADVAVLQGVNVADSGEEGSYEASSDDDGTQNEANEMDIEDLAGKAPKRGDSVGKSNANGRQNGKRDMLTPALRSSLSKQGYKLIGSHSGVKLCRWTKSMLRGRGGCYKHSFYGIESHRCMEMTPSLACANKCVFCWRHHTNPVGREWKWNMDSAQDIVEAALDYHVKMINEYKGVPGVKASRLEQGYKVRHCALSLVGEPIMYPEINALVGELHGRGVSTFLVTNAQFPDQIRHLQPVTQLYVSVDAASKESLKAVDRPLFADFWERFQECMKLLKDKKQRTVYRLTLVQGWNMEDIDGYSRLIQLGCPDFIEIKGVTYCGNSGASGLTMQNVPYHKDVCDFAQALCDASDGVYGVACEHEHSCCVLCARRDRFFKSGEWHTWIDYERFQALLTDGCPFSSEDYLLPTPHWAVYGAPEAGFDPIESRFKKERRHKRDGA</sequence>
<dbReference type="Pfam" id="PF00258">
    <property type="entry name" value="Flavodoxin_1"/>
    <property type="match status" value="1"/>
</dbReference>
<dbReference type="InterPro" id="IPR034556">
    <property type="entry name" value="tRNA_wybutosine-synthase"/>
</dbReference>
<feature type="domain" description="Flavodoxin-like" evidence="17">
    <location>
        <begin position="258"/>
        <end position="406"/>
    </location>
</feature>
<accession>A0A8S1IPX9</accession>
<evidence type="ECO:0000256" key="16">
    <source>
        <dbReference type="SAM" id="Phobius"/>
    </source>
</evidence>
<feature type="region of interest" description="Disordered" evidence="15">
    <location>
        <begin position="1"/>
        <end position="48"/>
    </location>
</feature>
<dbReference type="InterPro" id="IPR001094">
    <property type="entry name" value="Flavdoxin-like"/>
</dbReference>
<evidence type="ECO:0000313" key="19">
    <source>
        <dbReference type="EMBL" id="CAD7695449.1"/>
    </source>
</evidence>
<evidence type="ECO:0000256" key="11">
    <source>
        <dbReference type="ARBA" id="ARBA00023014"/>
    </source>
</evidence>
<feature type="transmembrane region" description="Helical" evidence="16">
    <location>
        <begin position="193"/>
        <end position="219"/>
    </location>
</feature>
<dbReference type="InterPro" id="IPR013917">
    <property type="entry name" value="tRNA_wybutosine-synth"/>
</dbReference>
<dbReference type="InterPro" id="IPR007197">
    <property type="entry name" value="rSAM"/>
</dbReference>
<evidence type="ECO:0000256" key="13">
    <source>
        <dbReference type="ARBA" id="ARBA00025368"/>
    </source>
</evidence>
<evidence type="ECO:0000256" key="6">
    <source>
        <dbReference type="ARBA" id="ARBA00022691"/>
    </source>
</evidence>
<proteinExistence type="inferred from homology"/>
<dbReference type="PROSITE" id="PS50902">
    <property type="entry name" value="FLAVODOXIN_LIKE"/>
    <property type="match status" value="1"/>
</dbReference>
<keyword evidence="10" id="KW-0408">Iron</keyword>
<dbReference type="GO" id="GO:0046872">
    <property type="term" value="F:metal ion binding"/>
    <property type="evidence" value="ECO:0007669"/>
    <property type="project" value="UniProtKB-KW"/>
</dbReference>
<keyword evidence="8" id="KW-0479">Metal-binding</keyword>
<dbReference type="OrthoDB" id="271553at2759"/>
<keyword evidence="9" id="KW-0547">Nucleotide-binding</keyword>
<dbReference type="GO" id="GO:0051539">
    <property type="term" value="F:4 iron, 4 sulfur cluster binding"/>
    <property type="evidence" value="ECO:0007669"/>
    <property type="project" value="UniProtKB-KW"/>
</dbReference>
<dbReference type="PANTHER" id="PTHR13930">
    <property type="entry name" value="S-ADENOSYL-L-METHIONINE-DEPENDENT TRNA 4-DEMETHYLWYOSINE SYNTHASE"/>
    <property type="match status" value="1"/>
</dbReference>
<comment type="function">
    <text evidence="13">Probable component of the wybutosine biosynthesis pathway. Wybutosine is a hyper modified guanosine with a tricyclic base found at the 3'-position adjacent to the anticodon of eukaryotic phenylalanine tRNA. Catalyzes the condensation of N-methylguanine with 2 carbon atoms from pyruvate to form the tricyclic 4-demethylwyosine, an intermediate in wybutosine biosynthesis.</text>
</comment>